<evidence type="ECO:0000313" key="3">
    <source>
        <dbReference type="Proteomes" id="UP000521017"/>
    </source>
</evidence>
<comment type="caution">
    <text evidence="2">The sequence shown here is derived from an EMBL/GenBank/DDBJ whole genome shotgun (WGS) entry which is preliminary data.</text>
</comment>
<feature type="region of interest" description="Disordered" evidence="1">
    <location>
        <begin position="1"/>
        <end position="25"/>
    </location>
</feature>
<dbReference type="AlphaFoldDB" id="A0A7X0J154"/>
<sequence>MDNIATPESIGHHHHPPKPVDPPISLEEAKDRAKRWSDLLGELPYFSGRYAQYKPKALFIPLPDLLALIEHHKKHDKHLSGIRVYFGLTEDTTPIYPDPPTFRMRGSIVAVGMDQKDIITKTGEGAENGIGDIYDFTAPCPDLCDTASPLF</sequence>
<organism evidence="2 3">
    <name type="scientific">Pedobacter cryoconitis</name>
    <dbReference type="NCBI Taxonomy" id="188932"/>
    <lineage>
        <taxon>Bacteria</taxon>
        <taxon>Pseudomonadati</taxon>
        <taxon>Bacteroidota</taxon>
        <taxon>Sphingobacteriia</taxon>
        <taxon>Sphingobacteriales</taxon>
        <taxon>Sphingobacteriaceae</taxon>
        <taxon>Pedobacter</taxon>
    </lineage>
</organism>
<evidence type="ECO:0000256" key="1">
    <source>
        <dbReference type="SAM" id="MobiDB-lite"/>
    </source>
</evidence>
<dbReference type="Proteomes" id="UP000521017">
    <property type="component" value="Unassembled WGS sequence"/>
</dbReference>
<proteinExistence type="predicted"/>
<gene>
    <name evidence="2" type="ORF">HDF25_001325</name>
</gene>
<name>A0A7X0J154_9SPHI</name>
<reference evidence="2 3" key="1">
    <citation type="submission" date="2020-08" db="EMBL/GenBank/DDBJ databases">
        <title>Genomic Encyclopedia of Type Strains, Phase IV (KMG-V): Genome sequencing to study the core and pangenomes of soil and plant-associated prokaryotes.</title>
        <authorList>
            <person name="Whitman W."/>
        </authorList>
    </citation>
    <scope>NUCLEOTIDE SEQUENCE [LARGE SCALE GENOMIC DNA]</scope>
    <source>
        <strain evidence="2 3">M2T3</strain>
    </source>
</reference>
<evidence type="ECO:0000313" key="2">
    <source>
        <dbReference type="EMBL" id="MBB6499184.1"/>
    </source>
</evidence>
<accession>A0A7X0J154</accession>
<dbReference type="EMBL" id="JACHCC010000003">
    <property type="protein sequence ID" value="MBB6499184.1"/>
    <property type="molecule type" value="Genomic_DNA"/>
</dbReference>
<dbReference type="RefSeq" id="WP_184623923.1">
    <property type="nucleotide sequence ID" value="NZ_JACHCC010000003.1"/>
</dbReference>
<protein>
    <submittedName>
        <fullName evidence="2">Uncharacterized protein</fullName>
    </submittedName>
</protein>